<dbReference type="GeneID" id="8383429"/>
<evidence type="ECO:0000256" key="1">
    <source>
        <dbReference type="ARBA" id="ARBA00022723"/>
    </source>
</evidence>
<sequence length="495" mass="54543">MSPIPHGTDFDDLEVWFLTGSQHLYGEETLDLVAEDAREVAAGLDDDDRIPVSVEFKSVLTTADAIESVVREANASEDCIGLITWMHTFSPAKMWIRGLQALDVPFVHLHTQFNRELPYDEIDMDFMNANQSAHGGREFGHIVSRLDIDRKVVVGHWEDDDVREQLDTWARAAAARHELRGAKIARFGDNMRDVAVTEGDKVSAQMAFGASVDGYGLGDLVEFVEDVTESEIDDLLEEYDQQYELAAELQADGDRRDSLREAARIELGIRAFLEDGEFVGFTTTFENLTGLSQLPGLAVQRLMADGYGFGPEGDWKSALLTRAMKVMGQGLNGGTSLMEHYTYDLTEGDEKVLGAHMLEICESIAGEQPRLEIHPLDIGGKADPVRAVFDADTGPAINASLVDMGDRFRLITNDVESVGPDEPLPELPVARAVWKPEPDFETAIEAWIKAGGAHHTGYSQAVTNEHLEDFASMTGIEHLHVGADTDIADVERKLS</sequence>
<dbReference type="GO" id="GO:0019569">
    <property type="term" value="P:L-arabinose catabolic process to D-xylulose 5-phosphate"/>
    <property type="evidence" value="ECO:0007669"/>
    <property type="project" value="TreeGrafter"/>
</dbReference>
<dbReference type="CDD" id="cd03557">
    <property type="entry name" value="L-arabinose_isomerase"/>
    <property type="match status" value="1"/>
</dbReference>
<feature type="domain" description="L-arabinose isomerase N-terminal" evidence="6">
    <location>
        <begin position="14"/>
        <end position="179"/>
    </location>
</feature>
<dbReference type="SUPFAM" id="SSF50443">
    <property type="entry name" value="FucI/AraA C-terminal domain-like"/>
    <property type="match status" value="1"/>
</dbReference>
<evidence type="ECO:0000256" key="2">
    <source>
        <dbReference type="ARBA" id="ARBA00022935"/>
    </source>
</evidence>
<dbReference type="EC" id="5.3.1.4" evidence="9"/>
<feature type="domain" description="L-arabinose isomerase C-terminal" evidence="7">
    <location>
        <begin position="334"/>
        <end position="477"/>
    </location>
</feature>
<keyword evidence="1" id="KW-0479">Metal-binding</keyword>
<dbReference type="KEGG" id="hut:Huta_1154"/>
<keyword evidence="4 9" id="KW-0413">Isomerase</keyword>
<dbReference type="STRING" id="519442.Huta_1154"/>
<dbReference type="GO" id="GO:0008733">
    <property type="term" value="F:L-arabinose isomerase activity"/>
    <property type="evidence" value="ECO:0007669"/>
    <property type="project" value="UniProtKB-EC"/>
</dbReference>
<dbReference type="InterPro" id="IPR024664">
    <property type="entry name" value="Ara_Isoase_C"/>
</dbReference>
<accession>C7NML7</accession>
<reference evidence="9 10" key="1">
    <citation type="journal article" date="2009" name="Stand. Genomic Sci.">
        <title>Complete genome sequence of Halorhabdus utahensis type strain (AX-2).</title>
        <authorList>
            <person name="Anderson I."/>
            <person name="Tindall B.J."/>
            <person name="Pomrenke H."/>
            <person name="Goker M."/>
            <person name="Lapidus A."/>
            <person name="Nolan M."/>
            <person name="Copeland A."/>
            <person name="Glavina Del Rio T."/>
            <person name="Chen F."/>
            <person name="Tice H."/>
            <person name="Cheng J.F."/>
            <person name="Lucas S."/>
            <person name="Chertkov O."/>
            <person name="Bruce D."/>
            <person name="Brettin T."/>
            <person name="Detter J.C."/>
            <person name="Han C."/>
            <person name="Goodwin L."/>
            <person name="Land M."/>
            <person name="Hauser L."/>
            <person name="Chang Y.J."/>
            <person name="Jeffries C.D."/>
            <person name="Pitluck S."/>
            <person name="Pati A."/>
            <person name="Mavromatis K."/>
            <person name="Ivanova N."/>
            <person name="Ovchinnikova G."/>
            <person name="Chen A."/>
            <person name="Palaniappan K."/>
            <person name="Chain P."/>
            <person name="Rohde M."/>
            <person name="Bristow J."/>
            <person name="Eisen J.A."/>
            <person name="Markowitz V."/>
            <person name="Hugenholtz P."/>
            <person name="Kyrpides N.C."/>
            <person name="Klenk H.P."/>
        </authorList>
    </citation>
    <scope>NUCLEOTIDE SEQUENCE [LARGE SCALE GENOMIC DNA]</scope>
    <source>
        <strain evidence="10">DSM 12940 / JCM 11049 / AX-2</strain>
    </source>
</reference>
<dbReference type="InterPro" id="IPR009015">
    <property type="entry name" value="Fucose_isomerase_N/cen_sf"/>
</dbReference>
<dbReference type="InterPro" id="IPR055390">
    <property type="entry name" value="AraA_central"/>
</dbReference>
<keyword evidence="2" id="KW-0054">Arabinose catabolism</keyword>
<dbReference type="RefSeq" id="WP_015788905.1">
    <property type="nucleotide sequence ID" value="NC_013158.1"/>
</dbReference>
<dbReference type="PANTHER" id="PTHR38464">
    <property type="entry name" value="L-ARABINOSE ISOMERASE"/>
    <property type="match status" value="1"/>
</dbReference>
<dbReference type="Pfam" id="PF11762">
    <property type="entry name" value="Arabinose_Iso_C"/>
    <property type="match status" value="1"/>
</dbReference>
<evidence type="ECO:0000259" key="8">
    <source>
        <dbReference type="Pfam" id="PF24856"/>
    </source>
</evidence>
<evidence type="ECO:0000313" key="9">
    <source>
        <dbReference type="EMBL" id="ACV11330.1"/>
    </source>
</evidence>
<keyword evidence="10" id="KW-1185">Reference proteome</keyword>
<dbReference type="PIRSF" id="PIRSF001478">
    <property type="entry name" value="L-ara_isomerase"/>
    <property type="match status" value="1"/>
</dbReference>
<dbReference type="HAMAP" id="MF_00519">
    <property type="entry name" value="Arabinose_Isome"/>
    <property type="match status" value="1"/>
</dbReference>
<dbReference type="GO" id="GO:0046872">
    <property type="term" value="F:metal ion binding"/>
    <property type="evidence" value="ECO:0007669"/>
    <property type="project" value="UniProtKB-KW"/>
</dbReference>
<dbReference type="HOGENOM" id="CLU_045663_0_0_2"/>
<dbReference type="Proteomes" id="UP000002071">
    <property type="component" value="Chromosome"/>
</dbReference>
<dbReference type="SUPFAM" id="SSF53743">
    <property type="entry name" value="FucI/AraA N-terminal and middle domains"/>
    <property type="match status" value="1"/>
</dbReference>
<evidence type="ECO:0000313" key="10">
    <source>
        <dbReference type="Proteomes" id="UP000002071"/>
    </source>
</evidence>
<dbReference type="EMBL" id="CP001687">
    <property type="protein sequence ID" value="ACV11330.1"/>
    <property type="molecule type" value="Genomic_DNA"/>
</dbReference>
<dbReference type="PANTHER" id="PTHR38464:SF1">
    <property type="entry name" value="L-ARABINOSE ISOMERASE"/>
    <property type="match status" value="1"/>
</dbReference>
<dbReference type="InterPro" id="IPR003762">
    <property type="entry name" value="Lara_isomerase"/>
</dbReference>
<dbReference type="OrthoDB" id="227324at2157"/>
<feature type="domain" description="L-arabinose isomerase central" evidence="8">
    <location>
        <begin position="183"/>
        <end position="330"/>
    </location>
</feature>
<dbReference type="Pfam" id="PF02610">
    <property type="entry name" value="AraA_N"/>
    <property type="match status" value="1"/>
</dbReference>
<dbReference type="AlphaFoldDB" id="C7NML7"/>
<dbReference type="InterPro" id="IPR055389">
    <property type="entry name" value="AraA_N"/>
</dbReference>
<keyword evidence="3" id="KW-0464">Manganese</keyword>
<dbReference type="eggNOG" id="arCOG01772">
    <property type="taxonomic scope" value="Archaea"/>
</dbReference>
<proteinExistence type="inferred from homology"/>
<dbReference type="NCBIfam" id="NF002795">
    <property type="entry name" value="PRK02929.1"/>
    <property type="match status" value="1"/>
</dbReference>
<protein>
    <submittedName>
        <fullName evidence="9">L-arabinose isomerase</fullName>
        <ecNumber evidence="9">5.3.1.4</ecNumber>
    </submittedName>
</protein>
<organism evidence="9 10">
    <name type="scientific">Halorhabdus utahensis (strain DSM 12940 / JCM 11049 / AX-2)</name>
    <dbReference type="NCBI Taxonomy" id="519442"/>
    <lineage>
        <taxon>Archaea</taxon>
        <taxon>Methanobacteriati</taxon>
        <taxon>Methanobacteriota</taxon>
        <taxon>Stenosarchaea group</taxon>
        <taxon>Halobacteria</taxon>
        <taxon>Halobacteriales</taxon>
        <taxon>Haloarculaceae</taxon>
        <taxon>Halorhabdus</taxon>
    </lineage>
</organism>
<dbReference type="InterPro" id="IPR038583">
    <property type="entry name" value="AraA_N_sf"/>
</dbReference>
<gene>
    <name evidence="9" type="ordered locus">Huta_1154</name>
</gene>
<dbReference type="GO" id="GO:0005829">
    <property type="term" value="C:cytosol"/>
    <property type="evidence" value="ECO:0007669"/>
    <property type="project" value="TreeGrafter"/>
</dbReference>
<keyword evidence="5" id="KW-0119">Carbohydrate metabolism</keyword>
<evidence type="ECO:0000259" key="6">
    <source>
        <dbReference type="Pfam" id="PF02610"/>
    </source>
</evidence>
<evidence type="ECO:0000259" key="7">
    <source>
        <dbReference type="Pfam" id="PF11762"/>
    </source>
</evidence>
<name>C7NML7_HALUD</name>
<dbReference type="InterPro" id="IPR004216">
    <property type="entry name" value="Fuc/Ara_isomerase_C"/>
</dbReference>
<dbReference type="Pfam" id="PF24856">
    <property type="entry name" value="AraA_central"/>
    <property type="match status" value="1"/>
</dbReference>
<evidence type="ECO:0000256" key="3">
    <source>
        <dbReference type="ARBA" id="ARBA00023211"/>
    </source>
</evidence>
<evidence type="ECO:0000256" key="4">
    <source>
        <dbReference type="ARBA" id="ARBA00023235"/>
    </source>
</evidence>
<dbReference type="Gene3D" id="3.40.50.10940">
    <property type="match status" value="1"/>
</dbReference>
<evidence type="ECO:0000256" key="5">
    <source>
        <dbReference type="ARBA" id="ARBA00023277"/>
    </source>
</evidence>